<evidence type="ECO:0000256" key="7">
    <source>
        <dbReference type="ARBA" id="ARBA00023306"/>
    </source>
</evidence>
<keyword evidence="4 8" id="KW-0564">Palmitate</keyword>
<protein>
    <recommendedName>
        <fullName evidence="8">Peptidoglycan-associated lipoprotein</fullName>
        <shortName evidence="8">PAL</shortName>
    </recommendedName>
</protein>
<dbReference type="PROSITE" id="PS51123">
    <property type="entry name" value="OMPA_2"/>
    <property type="match status" value="1"/>
</dbReference>
<comment type="similarity">
    <text evidence="8">Belongs to the Pal lipoprotein family.</text>
</comment>
<feature type="transmembrane region" description="Helical" evidence="9">
    <location>
        <begin position="7"/>
        <end position="24"/>
    </location>
</feature>
<keyword evidence="9" id="KW-0812">Transmembrane</keyword>
<name>D5MJZ1_METO1</name>
<dbReference type="Proteomes" id="UP000006898">
    <property type="component" value="Chromosome"/>
</dbReference>
<proteinExistence type="inferred from homology"/>
<evidence type="ECO:0000256" key="4">
    <source>
        <dbReference type="ARBA" id="ARBA00023139"/>
    </source>
</evidence>
<reference evidence="11 12" key="1">
    <citation type="journal article" date="2010" name="Nature">
        <title>Nitrite-driven anaerobic methane oxidation by oxygenic bacteria.</title>
        <authorList>
            <person name="Ettwig K.F."/>
            <person name="Butler M.K."/>
            <person name="Le Paslier D."/>
            <person name="Pelletier E."/>
            <person name="Mangenot S."/>
            <person name="Kuypers M.M.M."/>
            <person name="Schreiber F."/>
            <person name="Dutilh B.E."/>
            <person name="Zedelius J."/>
            <person name="de Beer D."/>
            <person name="Gloerich J."/>
            <person name="Wessels H.J.C.T."/>
            <person name="van Allen T."/>
            <person name="Luesken F."/>
            <person name="Wu M."/>
            <person name="van de Pas-Schoonen K.T."/>
            <person name="Op den Camp H.J.M."/>
            <person name="Janssen-Megens E.M."/>
            <person name="Francoijs K-J."/>
            <person name="Stunnenberg H."/>
            <person name="Weissenbach J."/>
            <person name="Jetten M.S.M."/>
            <person name="Strous M."/>
        </authorList>
    </citation>
    <scope>NUCLEOTIDE SEQUENCE [LARGE SCALE GENOMIC DNA]</scope>
</reference>
<evidence type="ECO:0000313" key="11">
    <source>
        <dbReference type="EMBL" id="CBE67574.1"/>
    </source>
</evidence>
<dbReference type="Gene3D" id="3.30.1330.60">
    <property type="entry name" value="OmpA-like domain"/>
    <property type="match status" value="1"/>
</dbReference>
<keyword evidence="6 8" id="KW-0449">Lipoprotein</keyword>
<evidence type="ECO:0000256" key="3">
    <source>
        <dbReference type="ARBA" id="ARBA00023136"/>
    </source>
</evidence>
<keyword evidence="7" id="KW-0131">Cell cycle</keyword>
<organism evidence="11 12">
    <name type="scientific">Methylomirabilis oxygeniifera</name>
    <dbReference type="NCBI Taxonomy" id="671143"/>
    <lineage>
        <taxon>Bacteria</taxon>
        <taxon>Candidatus Methylomirabilota</taxon>
        <taxon>Candidatus Methylomirabilia</taxon>
        <taxon>Candidatus Methylomirabilales</taxon>
        <taxon>Candidatus Methylomirabilaceae</taxon>
        <taxon>Candidatus Methylomirabilis</taxon>
    </lineage>
</organism>
<dbReference type="EMBL" id="FP565575">
    <property type="protein sequence ID" value="CBE67574.1"/>
    <property type="molecule type" value="Genomic_DNA"/>
</dbReference>
<dbReference type="eggNOG" id="COG2885">
    <property type="taxonomic scope" value="Bacteria"/>
</dbReference>
<comment type="subcellular location">
    <subcellularLocation>
        <location evidence="8">Cell outer membrane</location>
        <topology evidence="8">Lipid-anchor</topology>
    </subcellularLocation>
</comment>
<accession>D5MJZ1</accession>
<dbReference type="InterPro" id="IPR006664">
    <property type="entry name" value="OMP_bac"/>
</dbReference>
<sequence length="214" mass="23501">MRWTQRIGIGSTMTVAVMALFLTGCPKRPDVVETVPRPSAQQGEVGRPVPPPAPKVAAPEEKFPAEVAVQPPDTRPTAETGAVPEAKIAEAEVGQEAAAAVQARELKDIYFDFDQSAIRDDSKKLMDENVEWFRQHSAARVTIEGHSDERGSSEYNLALGERRARAARDYLVAAGIAANRIGTISFGKERPFVSGHDESTWRWNRRAHFVPVAK</sequence>
<dbReference type="NCBIfam" id="TIGR02802">
    <property type="entry name" value="Pal_lipo"/>
    <property type="match status" value="1"/>
</dbReference>
<evidence type="ECO:0000256" key="1">
    <source>
        <dbReference type="ARBA" id="ARBA00022618"/>
    </source>
</evidence>
<dbReference type="AlphaFoldDB" id="D5MJZ1"/>
<feature type="domain" description="OmpA-like" evidence="10">
    <location>
        <begin position="98"/>
        <end position="214"/>
    </location>
</feature>
<evidence type="ECO:0000256" key="6">
    <source>
        <dbReference type="ARBA" id="ARBA00023288"/>
    </source>
</evidence>
<dbReference type="InterPro" id="IPR006665">
    <property type="entry name" value="OmpA-like"/>
</dbReference>
<keyword evidence="3 8" id="KW-0472">Membrane</keyword>
<dbReference type="KEGG" id="mox:DAMO_0498"/>
<dbReference type="InterPro" id="IPR050330">
    <property type="entry name" value="Bact_OuterMem_StrucFunc"/>
</dbReference>
<dbReference type="InterPro" id="IPR039001">
    <property type="entry name" value="Pal"/>
</dbReference>
<dbReference type="PRINTS" id="PR01021">
    <property type="entry name" value="OMPADOMAIN"/>
</dbReference>
<dbReference type="CDD" id="cd07185">
    <property type="entry name" value="OmpA_C-like"/>
    <property type="match status" value="1"/>
</dbReference>
<dbReference type="InterPro" id="IPR014169">
    <property type="entry name" value="Pal_lipo_C"/>
</dbReference>
<keyword evidence="9" id="KW-1133">Transmembrane helix</keyword>
<dbReference type="InterPro" id="IPR036737">
    <property type="entry name" value="OmpA-like_sf"/>
</dbReference>
<evidence type="ECO:0000256" key="5">
    <source>
        <dbReference type="ARBA" id="ARBA00023237"/>
    </source>
</evidence>
<evidence type="ECO:0000256" key="2">
    <source>
        <dbReference type="ARBA" id="ARBA00022729"/>
    </source>
</evidence>
<dbReference type="PANTHER" id="PTHR30329">
    <property type="entry name" value="STATOR ELEMENT OF FLAGELLAR MOTOR COMPLEX"/>
    <property type="match status" value="1"/>
</dbReference>
<dbReference type="HAMAP" id="MF_02204">
    <property type="entry name" value="Pal"/>
    <property type="match status" value="1"/>
</dbReference>
<evidence type="ECO:0000256" key="9">
    <source>
        <dbReference type="SAM" id="Phobius"/>
    </source>
</evidence>
<dbReference type="PANTHER" id="PTHR30329:SF21">
    <property type="entry name" value="LIPOPROTEIN YIAD-RELATED"/>
    <property type="match status" value="1"/>
</dbReference>
<evidence type="ECO:0000313" key="12">
    <source>
        <dbReference type="Proteomes" id="UP000006898"/>
    </source>
</evidence>
<keyword evidence="2 8" id="KW-0732">Signal</keyword>
<dbReference type="PROSITE" id="PS51257">
    <property type="entry name" value="PROKAR_LIPOPROTEIN"/>
    <property type="match status" value="1"/>
</dbReference>
<keyword evidence="5 8" id="KW-0998">Cell outer membrane</keyword>
<dbReference type="GO" id="GO:0051301">
    <property type="term" value="P:cell division"/>
    <property type="evidence" value="ECO:0007669"/>
    <property type="project" value="UniProtKB-KW"/>
</dbReference>
<dbReference type="STRING" id="671143.DAMO_0498"/>
<evidence type="ECO:0000259" key="10">
    <source>
        <dbReference type="PROSITE" id="PS51123"/>
    </source>
</evidence>
<dbReference type="PATRIC" id="fig|671143.5.peg.423"/>
<dbReference type="SUPFAM" id="SSF103088">
    <property type="entry name" value="OmpA-like"/>
    <property type="match status" value="1"/>
</dbReference>
<keyword evidence="1" id="KW-0132">Cell division</keyword>
<evidence type="ECO:0000256" key="8">
    <source>
        <dbReference type="HAMAP-Rule" id="MF_02204"/>
    </source>
</evidence>
<gene>
    <name evidence="8" type="primary">pal</name>
    <name evidence="11" type="ORF">DAMO_0498</name>
</gene>
<dbReference type="Pfam" id="PF00691">
    <property type="entry name" value="OmpA"/>
    <property type="match status" value="1"/>
</dbReference>
<dbReference type="HOGENOM" id="CLU_016890_9_0_0"/>
<dbReference type="GO" id="GO:0009279">
    <property type="term" value="C:cell outer membrane"/>
    <property type="evidence" value="ECO:0007669"/>
    <property type="project" value="UniProtKB-SubCell"/>
</dbReference>